<feature type="signal peptide" evidence="2">
    <location>
        <begin position="1"/>
        <end position="27"/>
    </location>
</feature>
<evidence type="ECO:0000313" key="3">
    <source>
        <dbReference type="EMBL" id="QBX35694.1"/>
    </source>
</evidence>
<name>A0A4P7HN29_9RHOB</name>
<dbReference type="RefSeq" id="WP_135313959.1">
    <property type="nucleotide sequence ID" value="NZ_CP038439.1"/>
</dbReference>
<feature type="chain" id="PRO_5020372059" evidence="2">
    <location>
        <begin position="28"/>
        <end position="200"/>
    </location>
</feature>
<proteinExistence type="predicted"/>
<protein>
    <submittedName>
        <fullName evidence="3">Uncharacterized protein</fullName>
    </submittedName>
</protein>
<dbReference type="Proteomes" id="UP000296374">
    <property type="component" value="Chromosome"/>
</dbReference>
<sequence>MTNPVKTIKLGGKAAALAMLMATASFAQTATTEAPAGMTTMEAVEFPTLTTVDTDEAVAEELVAQGYENIVIVRTDDALAVTAERGGVPTEMVFSPTEGTLVLIDGVAPMAPETDAAPVGTVASTDGDEPVSETVDSTNFSGQDDVLLDTPTASIEGDEVDPVAETIPVDPSAPTTGETGQAEDGGAETDGTADDEGVDG</sequence>
<accession>A0A4P7HN29</accession>
<organism evidence="3 4">
    <name type="scientific">Paracoccus liaowanqingii</name>
    <dbReference type="NCBI Taxonomy" id="2560053"/>
    <lineage>
        <taxon>Bacteria</taxon>
        <taxon>Pseudomonadati</taxon>
        <taxon>Pseudomonadota</taxon>
        <taxon>Alphaproteobacteria</taxon>
        <taxon>Rhodobacterales</taxon>
        <taxon>Paracoccaceae</taxon>
        <taxon>Paracoccus</taxon>
    </lineage>
</organism>
<evidence type="ECO:0000313" key="4">
    <source>
        <dbReference type="Proteomes" id="UP000296374"/>
    </source>
</evidence>
<dbReference type="EMBL" id="CP038439">
    <property type="protein sequence ID" value="QBX35694.1"/>
    <property type="molecule type" value="Genomic_DNA"/>
</dbReference>
<dbReference type="AlphaFoldDB" id="A0A4P7HN29"/>
<keyword evidence="2" id="KW-0732">Signal</keyword>
<dbReference type="KEGG" id="plia:E4191_14070"/>
<evidence type="ECO:0000256" key="2">
    <source>
        <dbReference type="SAM" id="SignalP"/>
    </source>
</evidence>
<feature type="region of interest" description="Disordered" evidence="1">
    <location>
        <begin position="120"/>
        <end position="200"/>
    </location>
</feature>
<feature type="compositionally biased region" description="Acidic residues" evidence="1">
    <location>
        <begin position="185"/>
        <end position="200"/>
    </location>
</feature>
<gene>
    <name evidence="3" type="ORF">E4191_14070</name>
</gene>
<reference evidence="4" key="1">
    <citation type="submission" date="2019-03" db="EMBL/GenBank/DDBJ databases">
        <authorList>
            <person name="Li J."/>
        </authorList>
    </citation>
    <scope>NUCLEOTIDE SEQUENCE [LARGE SCALE GENOMIC DNA]</scope>
    <source>
        <strain evidence="4">2251</strain>
    </source>
</reference>
<evidence type="ECO:0000256" key="1">
    <source>
        <dbReference type="SAM" id="MobiDB-lite"/>
    </source>
</evidence>